<dbReference type="GO" id="GO:0006508">
    <property type="term" value="P:proteolysis"/>
    <property type="evidence" value="ECO:0007669"/>
    <property type="project" value="UniProtKB-KW"/>
</dbReference>
<evidence type="ECO:0000259" key="5">
    <source>
        <dbReference type="Pfam" id="PF00082"/>
    </source>
</evidence>
<dbReference type="InterPro" id="IPR034074">
    <property type="entry name" value="Y4bN_pept_dom"/>
</dbReference>
<keyword evidence="1 6" id="KW-0645">Protease</keyword>
<evidence type="ECO:0000256" key="3">
    <source>
        <dbReference type="ARBA" id="ARBA00022825"/>
    </source>
</evidence>
<sequence length="883" mass="97650">MPPTNKPFPHLPLILRYDGPARSGKPPHGDPRTRLAKENRSGHGGGLTNSAANASAAWRLRFEDRERANLPVLPKNVPLVLEVDTSLDLDELRKNFGFELVSEQEDGYVIVASEDLDLSLFLKKLQDFIAQVKGSATVAAIYRLEDDPDQSKRLSRILSERLLSEWPTLAENGDYIVDVGIACSGQIQIPPQPGAPKRNHRWSDMTWAKRQGEHATKMKDWTEQRNAAYMAWQDLADARYNEVSAIVNFYGGSILSQSDKPHTDTALADSFTLRIRLNGKGLRDLVLNYSFIFEVVEPDDVSLPQVLREAVARDKESVTLVPPPPNAPAVCVVDSGLQHEHYLLEPAVDRDAAFCFLPGASPTDVADYVRPGGHGTRVAGAILYGESIPRSGSYELACWLQNARVLDAECRLPDRLFPPALLNELIRRFHEGPRRTRIFNHSITASAACRTRHMSAWAAEIDQLSHLHDVLFVVSSGNLYSSGTAAIPGVRQHLVAGRTHPDYLCEAACRVANPAQSLQALTVGSISYREFEDPDWLSCARQAHHPSAFSRSGLGIWNTIKPEVVEFGGDNLVSRNTPPDVGTPPCGRECYPELVRSTMHSPGPAYERDVAGTSFAAPKVSRIAAHLQDVLPDESCLLYRALIVQSARWPGWTRNATPAEQGNIIRWIGYGVPDIERASSNTEHRTTLVTSGDRTIKARGCHIYQVPIDAEIRRPGSDYDVLVEVTLSYSAEPRRTRRNRRRYLSTWLDWKSSNQGEPLEAFRRRAIKTETEDEGAGAPFAWVVGSSANHGTVRGVSRSAGTVQKDWAIVKSNALPEDFCIAVVGHEGWSKDPDSAATYTLAVSVEMVGKEIPIYERLRVSVDNLRAEVEVETEVEAEIEALG</sequence>
<accession>A0A2Z3H9P7</accession>
<evidence type="ECO:0000313" key="7">
    <source>
        <dbReference type="Proteomes" id="UP000245802"/>
    </source>
</evidence>
<keyword evidence="2" id="KW-0378">Hydrolase</keyword>
<dbReference type="PRINTS" id="PR00723">
    <property type="entry name" value="SUBTILISIN"/>
</dbReference>
<dbReference type="KEGG" id="gog:C1280_26810"/>
<dbReference type="InterPro" id="IPR036852">
    <property type="entry name" value="Peptidase_S8/S53_dom_sf"/>
</dbReference>
<keyword evidence="7" id="KW-1185">Reference proteome</keyword>
<feature type="domain" description="Peptidase S8/S53" evidence="5">
    <location>
        <begin position="328"/>
        <end position="663"/>
    </location>
</feature>
<evidence type="ECO:0000256" key="4">
    <source>
        <dbReference type="SAM" id="MobiDB-lite"/>
    </source>
</evidence>
<reference evidence="6 7" key="1">
    <citation type="submission" date="2018-01" db="EMBL/GenBank/DDBJ databases">
        <title>G. obscuriglobus.</title>
        <authorList>
            <person name="Franke J."/>
            <person name="Blomberg W."/>
            <person name="Selmecki A."/>
        </authorList>
    </citation>
    <scope>NUCLEOTIDE SEQUENCE [LARGE SCALE GENOMIC DNA]</scope>
    <source>
        <strain evidence="6 7">DSM 5831</strain>
    </source>
</reference>
<dbReference type="Gene3D" id="3.40.50.200">
    <property type="entry name" value="Peptidase S8/S53 domain"/>
    <property type="match status" value="1"/>
</dbReference>
<dbReference type="EMBL" id="CP025958">
    <property type="protein sequence ID" value="AWM40257.1"/>
    <property type="molecule type" value="Genomic_DNA"/>
</dbReference>
<dbReference type="InterPro" id="IPR015500">
    <property type="entry name" value="Peptidase_S8_subtilisin-rel"/>
</dbReference>
<protein>
    <submittedName>
        <fullName evidence="6">Protease</fullName>
    </submittedName>
</protein>
<dbReference type="InterPro" id="IPR000209">
    <property type="entry name" value="Peptidase_S8/S53_dom"/>
</dbReference>
<keyword evidence="3" id="KW-0720">Serine protease</keyword>
<dbReference type="CDD" id="cd04847">
    <property type="entry name" value="Peptidases_S8_Subtilisin_like_2"/>
    <property type="match status" value="1"/>
</dbReference>
<evidence type="ECO:0000256" key="2">
    <source>
        <dbReference type="ARBA" id="ARBA00022801"/>
    </source>
</evidence>
<dbReference type="Pfam" id="PF00082">
    <property type="entry name" value="Peptidase_S8"/>
    <property type="match status" value="1"/>
</dbReference>
<name>A0A2Z3H9P7_9BACT</name>
<dbReference type="RefSeq" id="WP_010034315.1">
    <property type="nucleotide sequence ID" value="NZ_CP025958.1"/>
</dbReference>
<organism evidence="6 7">
    <name type="scientific">Gemmata obscuriglobus</name>
    <dbReference type="NCBI Taxonomy" id="114"/>
    <lineage>
        <taxon>Bacteria</taxon>
        <taxon>Pseudomonadati</taxon>
        <taxon>Planctomycetota</taxon>
        <taxon>Planctomycetia</taxon>
        <taxon>Gemmatales</taxon>
        <taxon>Gemmataceae</taxon>
        <taxon>Gemmata</taxon>
    </lineage>
</organism>
<feature type="compositionally biased region" description="Basic and acidic residues" evidence="4">
    <location>
        <begin position="27"/>
        <end position="41"/>
    </location>
</feature>
<evidence type="ECO:0000313" key="6">
    <source>
        <dbReference type="EMBL" id="AWM40257.1"/>
    </source>
</evidence>
<gene>
    <name evidence="6" type="ORF">C1280_26810</name>
</gene>
<dbReference type="OrthoDB" id="9759014at2"/>
<dbReference type="GO" id="GO:0004252">
    <property type="term" value="F:serine-type endopeptidase activity"/>
    <property type="evidence" value="ECO:0007669"/>
    <property type="project" value="InterPro"/>
</dbReference>
<dbReference type="Proteomes" id="UP000245802">
    <property type="component" value="Chromosome"/>
</dbReference>
<dbReference type="AlphaFoldDB" id="A0A2Z3H9P7"/>
<dbReference type="SUPFAM" id="SSF52743">
    <property type="entry name" value="Subtilisin-like"/>
    <property type="match status" value="1"/>
</dbReference>
<evidence type="ECO:0000256" key="1">
    <source>
        <dbReference type="ARBA" id="ARBA00022670"/>
    </source>
</evidence>
<feature type="region of interest" description="Disordered" evidence="4">
    <location>
        <begin position="17"/>
        <end position="50"/>
    </location>
</feature>
<proteinExistence type="predicted"/>